<dbReference type="PANTHER" id="PTHR30143:SF0">
    <property type="entry name" value="2-KETO-4-PENTENOATE HYDRATASE"/>
    <property type="match status" value="1"/>
</dbReference>
<dbReference type="EMBL" id="CP059491">
    <property type="protein sequence ID" value="QMT00454.1"/>
    <property type="molecule type" value="Genomic_DNA"/>
</dbReference>
<dbReference type="GO" id="GO:0016787">
    <property type="term" value="F:hydrolase activity"/>
    <property type="evidence" value="ECO:0007669"/>
    <property type="project" value="UniProtKB-KW"/>
</dbReference>
<organism evidence="3 4">
    <name type="scientific">Gordonia jinghuaiqii</name>
    <dbReference type="NCBI Taxonomy" id="2758710"/>
    <lineage>
        <taxon>Bacteria</taxon>
        <taxon>Bacillati</taxon>
        <taxon>Actinomycetota</taxon>
        <taxon>Actinomycetes</taxon>
        <taxon>Mycobacteriales</taxon>
        <taxon>Gordoniaceae</taxon>
        <taxon>Gordonia</taxon>
    </lineage>
</organism>
<dbReference type="Pfam" id="PF01557">
    <property type="entry name" value="FAA_hydrolase"/>
    <property type="match status" value="1"/>
</dbReference>
<dbReference type="InterPro" id="IPR050772">
    <property type="entry name" value="Hydratase-Decarb/MhpD_sf"/>
</dbReference>
<name>A0A7D7LWK9_9ACTN</name>
<keyword evidence="1" id="KW-0456">Lyase</keyword>
<feature type="domain" description="Fumarylacetoacetase-like C-terminal" evidence="2">
    <location>
        <begin position="73"/>
        <end position="267"/>
    </location>
</feature>
<evidence type="ECO:0000313" key="4">
    <source>
        <dbReference type="Proteomes" id="UP000515663"/>
    </source>
</evidence>
<dbReference type="SUPFAM" id="SSF56529">
    <property type="entry name" value="FAH"/>
    <property type="match status" value="1"/>
</dbReference>
<dbReference type="RefSeq" id="WP_219849571.1">
    <property type="nucleotide sequence ID" value="NZ_CP059491.1"/>
</dbReference>
<dbReference type="AlphaFoldDB" id="A0A7D7LWK9"/>
<dbReference type="GO" id="GO:0008684">
    <property type="term" value="F:2-oxopent-4-enoate hydratase activity"/>
    <property type="evidence" value="ECO:0007669"/>
    <property type="project" value="TreeGrafter"/>
</dbReference>
<keyword evidence="4" id="KW-1185">Reference proteome</keyword>
<dbReference type="Gene3D" id="3.90.850.10">
    <property type="entry name" value="Fumarylacetoacetase-like, C-terminal domain"/>
    <property type="match status" value="1"/>
</dbReference>
<dbReference type="GO" id="GO:0005737">
    <property type="term" value="C:cytoplasm"/>
    <property type="evidence" value="ECO:0007669"/>
    <property type="project" value="TreeGrafter"/>
</dbReference>
<reference evidence="4" key="1">
    <citation type="submission" date="2020-07" db="EMBL/GenBank/DDBJ databases">
        <title>novel species isolated from the respiratory tract of Marmot.</title>
        <authorList>
            <person name="Zhang G."/>
        </authorList>
    </citation>
    <scope>NUCLEOTIDE SEQUENCE [LARGE SCALE GENOMIC DNA]</scope>
    <source>
        <strain evidence="4">686</strain>
    </source>
</reference>
<keyword evidence="3" id="KW-0378">Hydrolase</keyword>
<dbReference type="KEGG" id="gji:H1R19_16285"/>
<protein>
    <submittedName>
        <fullName evidence="3">Fumarylacetoacetate hydrolase family protein</fullName>
    </submittedName>
</protein>
<proteinExistence type="predicted"/>
<gene>
    <name evidence="3" type="ORF">H1R19_16285</name>
</gene>
<evidence type="ECO:0000256" key="1">
    <source>
        <dbReference type="ARBA" id="ARBA00023239"/>
    </source>
</evidence>
<accession>A0A7D7LWK9</accession>
<dbReference type="PANTHER" id="PTHR30143">
    <property type="entry name" value="ACID HYDRATASE"/>
    <property type="match status" value="1"/>
</dbReference>
<dbReference type="InterPro" id="IPR011234">
    <property type="entry name" value="Fumarylacetoacetase-like_C"/>
</dbReference>
<dbReference type="InterPro" id="IPR036663">
    <property type="entry name" value="Fumarylacetoacetase_C_sf"/>
</dbReference>
<evidence type="ECO:0000313" key="3">
    <source>
        <dbReference type="EMBL" id="QMT00454.1"/>
    </source>
</evidence>
<evidence type="ECO:0000259" key="2">
    <source>
        <dbReference type="Pfam" id="PF01557"/>
    </source>
</evidence>
<dbReference type="Proteomes" id="UP000515663">
    <property type="component" value="Chromosome"/>
</dbReference>
<sequence length="274" mass="28631">MTSPTPTPAPTADLDAAIVAAAQRLGQALATRVPCAPIRDLIAPDDIASAYRIQTLFNEGRSARVVGRKIGATSEAVQTQLGVDQPDFGVLFEDMAFGDGETVPISGLLQPKAEAEIAFMLERDLADGDLDVEQCRAAIAYATPALEIVDSRITNWDITFADTVADNASAGVYVVGTSRRSLDEYSPVDSTMRMTIDGEVVSEGNGAACLGDPLNAVVWLARRARQFGEPLRAGQLILSGALGPMRPVAPGASVTAEIGELGSVTAHFSSAASE</sequence>